<dbReference type="EMBL" id="KI963978">
    <property type="protein sequence ID" value="EUC45737.1"/>
    <property type="molecule type" value="Genomic_DNA"/>
</dbReference>
<dbReference type="RefSeq" id="XP_007687708.1">
    <property type="nucleotide sequence ID" value="XM_007689518.1"/>
</dbReference>
<feature type="compositionally biased region" description="Low complexity" evidence="1">
    <location>
        <begin position="8"/>
        <end position="21"/>
    </location>
</feature>
<name>W6Z1W6_COCMI</name>
<dbReference type="HOGENOM" id="CLU_2412955_0_0_1"/>
<proteinExistence type="predicted"/>
<protein>
    <submittedName>
        <fullName evidence="2">Uncharacterized protein</fullName>
    </submittedName>
</protein>
<evidence type="ECO:0000313" key="2">
    <source>
        <dbReference type="EMBL" id="EUC45737.1"/>
    </source>
</evidence>
<gene>
    <name evidence="2" type="ORF">COCMIDRAFT_5069</name>
</gene>
<organism evidence="2 3">
    <name type="scientific">Bipolaris oryzae ATCC 44560</name>
    <dbReference type="NCBI Taxonomy" id="930090"/>
    <lineage>
        <taxon>Eukaryota</taxon>
        <taxon>Fungi</taxon>
        <taxon>Dikarya</taxon>
        <taxon>Ascomycota</taxon>
        <taxon>Pezizomycotina</taxon>
        <taxon>Dothideomycetes</taxon>
        <taxon>Pleosporomycetidae</taxon>
        <taxon>Pleosporales</taxon>
        <taxon>Pleosporineae</taxon>
        <taxon>Pleosporaceae</taxon>
        <taxon>Bipolaris</taxon>
    </lineage>
</organism>
<dbReference type="KEGG" id="bor:COCMIDRAFT_5069"/>
<sequence length="86" mass="9318">MASSHSKVTAATATTVQAPPVYSTLSPPSYNSASSDTNSVLSGTSTSKKFFGKMWNSGHEEKSEKQRKVEEKEVRATARAVYFSLQ</sequence>
<dbReference type="OrthoDB" id="10531801at2759"/>
<accession>W6Z1W6</accession>
<evidence type="ECO:0000313" key="3">
    <source>
        <dbReference type="Proteomes" id="UP000054032"/>
    </source>
</evidence>
<feature type="region of interest" description="Disordered" evidence="1">
    <location>
        <begin position="1"/>
        <end position="73"/>
    </location>
</feature>
<dbReference type="GeneID" id="19124485"/>
<keyword evidence="3" id="KW-1185">Reference proteome</keyword>
<feature type="compositionally biased region" description="Polar residues" evidence="1">
    <location>
        <begin position="23"/>
        <end position="48"/>
    </location>
</feature>
<reference evidence="2 3" key="1">
    <citation type="journal article" date="2013" name="PLoS Genet.">
        <title>Comparative genome structure, secondary metabolite, and effector coding capacity across Cochliobolus pathogens.</title>
        <authorList>
            <person name="Condon B.J."/>
            <person name="Leng Y."/>
            <person name="Wu D."/>
            <person name="Bushley K.E."/>
            <person name="Ohm R.A."/>
            <person name="Otillar R."/>
            <person name="Martin J."/>
            <person name="Schackwitz W."/>
            <person name="Grimwood J."/>
            <person name="MohdZainudin N."/>
            <person name="Xue C."/>
            <person name="Wang R."/>
            <person name="Manning V.A."/>
            <person name="Dhillon B."/>
            <person name="Tu Z.J."/>
            <person name="Steffenson B.J."/>
            <person name="Salamov A."/>
            <person name="Sun H."/>
            <person name="Lowry S."/>
            <person name="LaButti K."/>
            <person name="Han J."/>
            <person name="Copeland A."/>
            <person name="Lindquist E."/>
            <person name="Barry K."/>
            <person name="Schmutz J."/>
            <person name="Baker S.E."/>
            <person name="Ciuffetti L.M."/>
            <person name="Grigoriev I.V."/>
            <person name="Zhong S."/>
            <person name="Turgeon B.G."/>
        </authorList>
    </citation>
    <scope>NUCLEOTIDE SEQUENCE [LARGE SCALE GENOMIC DNA]</scope>
    <source>
        <strain evidence="2 3">ATCC 44560</strain>
    </source>
</reference>
<dbReference type="Proteomes" id="UP000054032">
    <property type="component" value="Unassembled WGS sequence"/>
</dbReference>
<feature type="compositionally biased region" description="Basic and acidic residues" evidence="1">
    <location>
        <begin position="58"/>
        <end position="73"/>
    </location>
</feature>
<evidence type="ECO:0000256" key="1">
    <source>
        <dbReference type="SAM" id="MobiDB-lite"/>
    </source>
</evidence>
<dbReference type="AlphaFoldDB" id="W6Z1W6"/>